<dbReference type="AlphaFoldDB" id="A0A0C3AZP5"/>
<evidence type="ECO:0000256" key="1">
    <source>
        <dbReference type="ARBA" id="ARBA00004604"/>
    </source>
</evidence>
<comment type="function">
    <text evidence="8">Regulates cellular senescence through inhibition of PTEN translation. Acts as a pro-apoptotic regulator in response to DNA damage.</text>
</comment>
<dbReference type="InterPro" id="IPR016095">
    <property type="entry name" value="Ribosomal_uL1_3-a/b-sand"/>
</dbReference>
<feature type="compositionally biased region" description="Basic and acidic residues" evidence="11">
    <location>
        <begin position="345"/>
        <end position="354"/>
    </location>
</feature>
<evidence type="ECO:0000313" key="12">
    <source>
        <dbReference type="EMBL" id="KIM24721.1"/>
    </source>
</evidence>
<organism evidence="12 13">
    <name type="scientific">Serendipita vermifera MAFF 305830</name>
    <dbReference type="NCBI Taxonomy" id="933852"/>
    <lineage>
        <taxon>Eukaryota</taxon>
        <taxon>Fungi</taxon>
        <taxon>Dikarya</taxon>
        <taxon>Basidiomycota</taxon>
        <taxon>Agaricomycotina</taxon>
        <taxon>Agaricomycetes</taxon>
        <taxon>Sebacinales</taxon>
        <taxon>Serendipitaceae</taxon>
        <taxon>Serendipita</taxon>
    </lineage>
</organism>
<feature type="compositionally biased region" description="Acidic residues" evidence="11">
    <location>
        <begin position="308"/>
        <end position="322"/>
    </location>
</feature>
<dbReference type="EMBL" id="KN824321">
    <property type="protein sequence ID" value="KIM24721.1"/>
    <property type="molecule type" value="Genomic_DNA"/>
</dbReference>
<evidence type="ECO:0000256" key="9">
    <source>
        <dbReference type="ARBA" id="ARBA00061550"/>
    </source>
</evidence>
<feature type="compositionally biased region" description="Low complexity" evidence="11">
    <location>
        <begin position="548"/>
        <end position="571"/>
    </location>
</feature>
<evidence type="ECO:0000256" key="6">
    <source>
        <dbReference type="ARBA" id="ARBA00023054"/>
    </source>
</evidence>
<keyword evidence="4" id="KW-0832">Ubl conjugation</keyword>
<dbReference type="STRING" id="933852.A0A0C3AZP5"/>
<dbReference type="InterPro" id="IPR028364">
    <property type="entry name" value="Ribosomal_uL1/biogenesis"/>
</dbReference>
<feature type="compositionally biased region" description="Basic and acidic residues" evidence="11">
    <location>
        <begin position="412"/>
        <end position="426"/>
    </location>
</feature>
<keyword evidence="13" id="KW-1185">Reference proteome</keyword>
<accession>A0A0C3AZP5</accession>
<reference evidence="13" key="2">
    <citation type="submission" date="2015-01" db="EMBL/GenBank/DDBJ databases">
        <title>Evolutionary Origins and Diversification of the Mycorrhizal Mutualists.</title>
        <authorList>
            <consortium name="DOE Joint Genome Institute"/>
            <consortium name="Mycorrhizal Genomics Consortium"/>
            <person name="Kohler A."/>
            <person name="Kuo A."/>
            <person name="Nagy L.G."/>
            <person name="Floudas D."/>
            <person name="Copeland A."/>
            <person name="Barry K.W."/>
            <person name="Cichocki N."/>
            <person name="Veneault-Fourrey C."/>
            <person name="LaButti K."/>
            <person name="Lindquist E.A."/>
            <person name="Lipzen A."/>
            <person name="Lundell T."/>
            <person name="Morin E."/>
            <person name="Murat C."/>
            <person name="Riley R."/>
            <person name="Ohm R."/>
            <person name="Sun H."/>
            <person name="Tunlid A."/>
            <person name="Henrissat B."/>
            <person name="Grigoriev I.V."/>
            <person name="Hibbett D.S."/>
            <person name="Martin F."/>
        </authorList>
    </citation>
    <scope>NUCLEOTIDE SEQUENCE [LARGE SCALE GENOMIC DNA]</scope>
    <source>
        <strain evidence="13">MAFF 305830</strain>
    </source>
</reference>
<gene>
    <name evidence="12" type="ORF">M408DRAFT_10855</name>
</gene>
<evidence type="ECO:0000313" key="13">
    <source>
        <dbReference type="Proteomes" id="UP000054097"/>
    </source>
</evidence>
<feature type="compositionally biased region" description="Basic residues" evidence="11">
    <location>
        <begin position="459"/>
        <end position="468"/>
    </location>
</feature>
<dbReference type="FunFam" id="3.40.50.790:FF:000004">
    <property type="entry name" value="Ribosomal L1 domain-containing 1-like 1"/>
    <property type="match status" value="1"/>
</dbReference>
<evidence type="ECO:0000256" key="7">
    <source>
        <dbReference type="ARBA" id="ARBA00023242"/>
    </source>
</evidence>
<dbReference type="OrthoDB" id="10251727at2759"/>
<evidence type="ECO:0000256" key="3">
    <source>
        <dbReference type="ARBA" id="ARBA00022553"/>
    </source>
</evidence>
<feature type="compositionally biased region" description="Gly residues" evidence="11">
    <location>
        <begin position="597"/>
        <end position="609"/>
    </location>
</feature>
<dbReference type="SUPFAM" id="SSF56808">
    <property type="entry name" value="Ribosomal protein L1"/>
    <property type="match status" value="1"/>
</dbReference>
<evidence type="ECO:0000256" key="2">
    <source>
        <dbReference type="ARBA" id="ARBA00022499"/>
    </source>
</evidence>
<proteinExistence type="inferred from homology"/>
<evidence type="ECO:0000256" key="10">
    <source>
        <dbReference type="ARBA" id="ARBA00070787"/>
    </source>
</evidence>
<reference evidence="12 13" key="1">
    <citation type="submission" date="2014-04" db="EMBL/GenBank/DDBJ databases">
        <authorList>
            <consortium name="DOE Joint Genome Institute"/>
            <person name="Kuo A."/>
            <person name="Zuccaro A."/>
            <person name="Kohler A."/>
            <person name="Nagy L.G."/>
            <person name="Floudas D."/>
            <person name="Copeland A."/>
            <person name="Barry K.W."/>
            <person name="Cichocki N."/>
            <person name="Veneault-Fourrey C."/>
            <person name="LaButti K."/>
            <person name="Lindquist E.A."/>
            <person name="Lipzen A."/>
            <person name="Lundell T."/>
            <person name="Morin E."/>
            <person name="Murat C."/>
            <person name="Sun H."/>
            <person name="Tunlid A."/>
            <person name="Henrissat B."/>
            <person name="Grigoriev I.V."/>
            <person name="Hibbett D.S."/>
            <person name="Martin F."/>
            <person name="Nordberg H.P."/>
            <person name="Cantor M.N."/>
            <person name="Hua S.X."/>
        </authorList>
    </citation>
    <scope>NUCLEOTIDE SEQUENCE [LARGE SCALE GENOMIC DNA]</scope>
    <source>
        <strain evidence="12 13">MAFF 305830</strain>
    </source>
</reference>
<dbReference type="Proteomes" id="UP000054097">
    <property type="component" value="Unassembled WGS sequence"/>
</dbReference>
<evidence type="ECO:0000256" key="11">
    <source>
        <dbReference type="SAM" id="MobiDB-lite"/>
    </source>
</evidence>
<keyword evidence="6" id="KW-0175">Coiled coil</keyword>
<keyword evidence="7" id="KW-0539">Nucleus</keyword>
<evidence type="ECO:0000256" key="5">
    <source>
        <dbReference type="ARBA" id="ARBA00022990"/>
    </source>
</evidence>
<keyword evidence="5" id="KW-0007">Acetylation</keyword>
<dbReference type="Pfam" id="PF00687">
    <property type="entry name" value="Ribosomal_L1"/>
    <property type="match status" value="1"/>
</dbReference>
<sequence>MSIDERVSVSQIQKAVKSLSSYAASKKKEIQESGKVLFDDEDENVWLVVTTKTMSPSLTLKPQRIPLAHPIVDPRVSSICLITKDPQRAYKDLLQKQNIGFISRVVGITKLKGKFSPYDARRQLAGDHGLFLADERIIPLLPKLLGKAFFKKKKQPIPVNLLKKDLKAELESAISSTYMHQNAGTSLAIKMGHTGMDARKLVANIEKATPAVARKLYAVNKRRKSGEKNKPVVVKESMKSEEEKIQEREEAWENIQSLGIKTHSSVCLPIWSCSLSERWIASAPAAAPVSNGKVSTNGISKGSKPIEREDEEDDTMSEGDDSDEKRLSNKLAKSSLNPSKKPAKRPAEESQPDARKKKRKADDERAEDGLTSTDAPSKKSKTTSADSLSTASKKPKEKSSAPVEAPSTTKAPTEKPRKAERVKAADLMDEDLPSPPQNEQKQKKKDETSPFAAADANLKAHKKDKKRDKVLAESGAAAMMQDTTLPVIKSGTSTPFAAADASLKAHKKAKKAEKGSDGATVVEKANEVVPSKENSNTSKPVSTPPSTTPLKSALKKSSTSAAGPGSGPTPSELSEKKAKKATFSVVEKKKEKISKGVIGGVSGAKSGKGGKSKASLVGRGPKM</sequence>
<dbReference type="CDD" id="cd00403">
    <property type="entry name" value="Ribosomal_L1"/>
    <property type="match status" value="1"/>
</dbReference>
<evidence type="ECO:0000256" key="8">
    <source>
        <dbReference type="ARBA" id="ARBA00054167"/>
    </source>
</evidence>
<keyword evidence="3" id="KW-0597">Phosphoprotein</keyword>
<name>A0A0C3AZP5_SERVB</name>
<comment type="similarity">
    <text evidence="9">Belongs to the universal ribosomal protein uL1 family. Highly divergent.</text>
</comment>
<dbReference type="InterPro" id="IPR023674">
    <property type="entry name" value="Ribosomal_uL1-like"/>
</dbReference>
<feature type="region of interest" description="Disordered" evidence="11">
    <location>
        <begin position="285"/>
        <end position="623"/>
    </location>
</feature>
<evidence type="ECO:0000256" key="4">
    <source>
        <dbReference type="ARBA" id="ARBA00022843"/>
    </source>
</evidence>
<keyword evidence="2" id="KW-1017">Isopeptide bond</keyword>
<dbReference type="Gene3D" id="3.40.50.790">
    <property type="match status" value="1"/>
</dbReference>
<dbReference type="GO" id="GO:0005730">
    <property type="term" value="C:nucleolus"/>
    <property type="evidence" value="ECO:0007669"/>
    <property type="project" value="UniProtKB-SubCell"/>
</dbReference>
<protein>
    <recommendedName>
        <fullName evidence="10">Ribosomal L1 domain-containing protein 1</fullName>
    </recommendedName>
</protein>
<comment type="subcellular location">
    <subcellularLocation>
        <location evidence="1">Nucleus</location>
        <location evidence="1">Nucleolus</location>
    </subcellularLocation>
</comment>
<dbReference type="HOGENOM" id="CLU_026457_4_3_1"/>